<proteinExistence type="predicted"/>
<keyword evidence="2" id="KW-1185">Reference proteome</keyword>
<dbReference type="PANTHER" id="PTHR34129:SF1">
    <property type="entry name" value="DUF952 DOMAIN-CONTAINING PROTEIN"/>
    <property type="match status" value="1"/>
</dbReference>
<reference evidence="1 2" key="1">
    <citation type="submission" date="2020-09" db="EMBL/GenBank/DDBJ databases">
        <title>Paenibacillus sp. strain PR3 16S rRNA gene Genome sequencing and assembly.</title>
        <authorList>
            <person name="Kim J."/>
        </authorList>
    </citation>
    <scope>NUCLEOTIDE SEQUENCE [LARGE SCALE GENOMIC DNA]</scope>
    <source>
        <strain evidence="1 2">PR3</strain>
    </source>
</reference>
<protein>
    <submittedName>
        <fullName evidence="1">DUF952 domain-containing protein</fullName>
    </submittedName>
</protein>
<comment type="caution">
    <text evidence="1">The sequence shown here is derived from an EMBL/GenBank/DDBJ whole genome shotgun (WGS) entry which is preliminary data.</text>
</comment>
<sequence length="115" mass="13097">MTIFHFVGQREWDKARGSKCYEPDSLKSEGFIHCCTRIQISGLARRLCEDQPNILLLEMDEALVKKRVIHEDLYGNNQLFPHIYGELNLDAVIGVYTVESAEGDQVTLTPCIDLL</sequence>
<dbReference type="EMBL" id="JACXZA010000002">
    <property type="protein sequence ID" value="MBD3918892.1"/>
    <property type="molecule type" value="Genomic_DNA"/>
</dbReference>
<name>A0ABR8MV60_9BACL</name>
<dbReference type="PANTHER" id="PTHR34129">
    <property type="entry name" value="BLR1139 PROTEIN"/>
    <property type="match status" value="1"/>
</dbReference>
<gene>
    <name evidence="1" type="ORF">H8B09_09025</name>
</gene>
<accession>A0ABR8MV60</accession>
<dbReference type="Pfam" id="PF06108">
    <property type="entry name" value="DUF952"/>
    <property type="match status" value="1"/>
</dbReference>
<evidence type="ECO:0000313" key="2">
    <source>
        <dbReference type="Proteomes" id="UP000609346"/>
    </source>
</evidence>
<dbReference type="RefSeq" id="WP_191203183.1">
    <property type="nucleotide sequence ID" value="NZ_JACXZA010000002.1"/>
</dbReference>
<organism evidence="1 2">
    <name type="scientific">Paenibacillus terricola</name>
    <dbReference type="NCBI Taxonomy" id="2763503"/>
    <lineage>
        <taxon>Bacteria</taxon>
        <taxon>Bacillati</taxon>
        <taxon>Bacillota</taxon>
        <taxon>Bacilli</taxon>
        <taxon>Bacillales</taxon>
        <taxon>Paenibacillaceae</taxon>
        <taxon>Paenibacillus</taxon>
    </lineage>
</organism>
<dbReference type="SUPFAM" id="SSF56399">
    <property type="entry name" value="ADP-ribosylation"/>
    <property type="match status" value="1"/>
</dbReference>
<dbReference type="Proteomes" id="UP000609346">
    <property type="component" value="Unassembled WGS sequence"/>
</dbReference>
<dbReference type="Gene3D" id="3.20.170.20">
    <property type="entry name" value="Protein of unknown function DUF952"/>
    <property type="match status" value="1"/>
</dbReference>
<evidence type="ECO:0000313" key="1">
    <source>
        <dbReference type="EMBL" id="MBD3918892.1"/>
    </source>
</evidence>
<dbReference type="InterPro" id="IPR009297">
    <property type="entry name" value="DUF952"/>
</dbReference>